<evidence type="ECO:0000313" key="3">
    <source>
        <dbReference type="Proteomes" id="UP000749559"/>
    </source>
</evidence>
<accession>A0A8S4PMJ4</accession>
<proteinExistence type="predicted"/>
<dbReference type="EMBL" id="CAIIXF020000009">
    <property type="protein sequence ID" value="CAH1794408.1"/>
    <property type="molecule type" value="Genomic_DNA"/>
</dbReference>
<evidence type="ECO:0000256" key="1">
    <source>
        <dbReference type="SAM" id="MobiDB-lite"/>
    </source>
</evidence>
<dbReference type="Proteomes" id="UP000749559">
    <property type="component" value="Unassembled WGS sequence"/>
</dbReference>
<name>A0A8S4PMJ4_OWEFU</name>
<gene>
    <name evidence="2" type="ORF">OFUS_LOCUS19106</name>
</gene>
<reference evidence="2" key="1">
    <citation type="submission" date="2022-03" db="EMBL/GenBank/DDBJ databases">
        <authorList>
            <person name="Martin C."/>
        </authorList>
    </citation>
    <scope>NUCLEOTIDE SEQUENCE</scope>
</reference>
<feature type="non-terminal residue" evidence="2">
    <location>
        <position position="111"/>
    </location>
</feature>
<protein>
    <submittedName>
        <fullName evidence="2">Uncharacterized protein</fullName>
    </submittedName>
</protein>
<organism evidence="2 3">
    <name type="scientific">Owenia fusiformis</name>
    <name type="common">Polychaete worm</name>
    <dbReference type="NCBI Taxonomy" id="6347"/>
    <lineage>
        <taxon>Eukaryota</taxon>
        <taxon>Metazoa</taxon>
        <taxon>Spiralia</taxon>
        <taxon>Lophotrochozoa</taxon>
        <taxon>Annelida</taxon>
        <taxon>Polychaeta</taxon>
        <taxon>Sedentaria</taxon>
        <taxon>Canalipalpata</taxon>
        <taxon>Sabellida</taxon>
        <taxon>Oweniida</taxon>
        <taxon>Oweniidae</taxon>
        <taxon>Owenia</taxon>
    </lineage>
</organism>
<comment type="caution">
    <text evidence="2">The sequence shown here is derived from an EMBL/GenBank/DDBJ whole genome shotgun (WGS) entry which is preliminary data.</text>
</comment>
<sequence length="111" mass="13282">VVFLAGETATSQYDKPASGEVNLEKRREREPGELPPIPPVMIFTGWECERCYPGYGIYIGFRCKYVIDRKYSIFNVPPYRSWWQCQDCRDQNCPVNKFFDCRSCKRKFWRY</sequence>
<evidence type="ECO:0000313" key="2">
    <source>
        <dbReference type="EMBL" id="CAH1794408.1"/>
    </source>
</evidence>
<dbReference type="AlphaFoldDB" id="A0A8S4PMJ4"/>
<feature type="compositionally biased region" description="Basic and acidic residues" evidence="1">
    <location>
        <begin position="22"/>
        <end position="32"/>
    </location>
</feature>
<feature type="region of interest" description="Disordered" evidence="1">
    <location>
        <begin position="5"/>
        <end position="32"/>
    </location>
</feature>
<keyword evidence="3" id="KW-1185">Reference proteome</keyword>